<reference evidence="1" key="1">
    <citation type="submission" date="2021-02" db="EMBL/GenBank/DDBJ databases">
        <authorList>
            <person name="Nowell W R."/>
        </authorList>
    </citation>
    <scope>NUCLEOTIDE SEQUENCE</scope>
</reference>
<evidence type="ECO:0000313" key="2">
    <source>
        <dbReference type="Proteomes" id="UP000663874"/>
    </source>
</evidence>
<protein>
    <submittedName>
        <fullName evidence="1">Uncharacterized protein</fullName>
    </submittedName>
</protein>
<dbReference type="InterPro" id="IPR016024">
    <property type="entry name" value="ARM-type_fold"/>
</dbReference>
<dbReference type="Proteomes" id="UP000663874">
    <property type="component" value="Unassembled WGS sequence"/>
</dbReference>
<name>A0A819LW61_9BILA</name>
<dbReference type="AlphaFoldDB" id="A0A819LW61"/>
<dbReference type="EMBL" id="CAJOBE010005302">
    <property type="protein sequence ID" value="CAF3967862.1"/>
    <property type="molecule type" value="Genomic_DNA"/>
</dbReference>
<organism evidence="1 2">
    <name type="scientific">Rotaria sordida</name>
    <dbReference type="NCBI Taxonomy" id="392033"/>
    <lineage>
        <taxon>Eukaryota</taxon>
        <taxon>Metazoa</taxon>
        <taxon>Spiralia</taxon>
        <taxon>Gnathifera</taxon>
        <taxon>Rotifera</taxon>
        <taxon>Eurotatoria</taxon>
        <taxon>Bdelloidea</taxon>
        <taxon>Philodinida</taxon>
        <taxon>Philodinidae</taxon>
        <taxon>Rotaria</taxon>
    </lineage>
</organism>
<dbReference type="SUPFAM" id="SSF48371">
    <property type="entry name" value="ARM repeat"/>
    <property type="match status" value="1"/>
</dbReference>
<sequence>QAVIEALLPYMQLNYIFSSITNRFSYSLQEQNRIIHNKSSLLKKYFNIDTHENLSFSLSISNLYLMELANDFHECLKMDNRQFNIDELIKTKLFQFENSILTEAQALTITNILSFVSLTNQYNQYEKLWIILNNALHRMNWVELKACRLLESWLKWKDSNEFSYFAYHAALLLINSDIWSVEATTIVCDLLCNDNDRFRQRAEIIFRSSNEDDVRTSSKLGIDVLLTLLKKKIHYQLTSASVVLTLGRLLRNITLDVQSHPETLLWLERYRIHALTNTKYSLNKLRSSENSYVAAFFSTDIAINSCTYVNLFRLSNDLILYLCDMIASNLFSFWAIDGDTTSNAVSDSHTRFVISVLLTSCNLLNNNNETRQVAIAALMNLFEMSDNSQIRQAVVYALGYVCNERTYKNLFEKIIFVVNNISDETLTYSNNVLSALITSYSYCVSKNKVAFDQDDLDLFCTLLRHDSQDIVKAVRTGFGRVINDTSFLLGILSFDYIQCYHALIGSTASWYLDDIQQNSENAVAMFVEEHPTLLPIFMIELYNSIRHFTIETLHVEDNYYEIAYSYPTYVKIASLIAIRKPTEFCTFTKDWHDQDNLKRALFYASKQNHFPQRAACLTVLSMLGELTIDLCKMFIEAVRDDPYVQNNCYKCITHIYSIKDEEVVLNLLLSYLKSKSMNIRHVTAKILLHLSQSSLIPSKQVQIILNDLMLDPSSNEDLWLIKEKDYYHIECEYYYVGPLKDVIYSLLVQHVMDHTSDNVRRNEFNDIDLDFIESERASRFASCIYEEQRTKDNVE</sequence>
<dbReference type="Gene3D" id="1.25.10.10">
    <property type="entry name" value="Leucine-rich Repeat Variant"/>
    <property type="match status" value="1"/>
</dbReference>
<proteinExistence type="predicted"/>
<accession>A0A819LW61</accession>
<feature type="non-terminal residue" evidence="1">
    <location>
        <position position="1"/>
    </location>
</feature>
<comment type="caution">
    <text evidence="1">The sequence shown here is derived from an EMBL/GenBank/DDBJ whole genome shotgun (WGS) entry which is preliminary data.</text>
</comment>
<dbReference type="InterPro" id="IPR011989">
    <property type="entry name" value="ARM-like"/>
</dbReference>
<gene>
    <name evidence="1" type="ORF">FNK824_LOCUS24161</name>
</gene>
<evidence type="ECO:0000313" key="1">
    <source>
        <dbReference type="EMBL" id="CAF3967862.1"/>
    </source>
</evidence>